<dbReference type="SUPFAM" id="SSF54637">
    <property type="entry name" value="Thioesterase/thiol ester dehydrase-isomerase"/>
    <property type="match status" value="1"/>
</dbReference>
<keyword evidence="3" id="KW-1185">Reference proteome</keyword>
<dbReference type="Gene3D" id="3.10.129.10">
    <property type="entry name" value="Hotdog Thioesterase"/>
    <property type="match status" value="1"/>
</dbReference>
<sequence>MPSTGSSDVAAQIAALLEKPYARFFGFEVLRAEPGAITLALAHRVEFQHAPGFFQGTVTTAMGEIAGSWSAATAAGSEHDTVVLEQSIRFVAAARGDRLIGVGRMIRKGKSISFAATDIFAEHHGERTLCAQLSLTARHSFLRTGGAA</sequence>
<dbReference type="InterPro" id="IPR006683">
    <property type="entry name" value="Thioestr_dom"/>
</dbReference>
<evidence type="ECO:0000313" key="3">
    <source>
        <dbReference type="Proteomes" id="UP000561459"/>
    </source>
</evidence>
<reference evidence="2 3" key="1">
    <citation type="submission" date="2020-08" db="EMBL/GenBank/DDBJ databases">
        <title>Genomic Encyclopedia of Type Strains, Phase IV (KMG-IV): sequencing the most valuable type-strain genomes for metagenomic binning, comparative biology and taxonomic classification.</title>
        <authorList>
            <person name="Goeker M."/>
        </authorList>
    </citation>
    <scope>NUCLEOTIDE SEQUENCE [LARGE SCALE GENOMIC DNA]</scope>
    <source>
        <strain evidence="2 3">DSM 27568</strain>
    </source>
</reference>
<dbReference type="CDD" id="cd03443">
    <property type="entry name" value="PaaI_thioesterase"/>
    <property type="match status" value="1"/>
</dbReference>
<organism evidence="2 3">
    <name type="scientific">Novosphingobium fluoreni</name>
    <dbReference type="NCBI Taxonomy" id="1391222"/>
    <lineage>
        <taxon>Bacteria</taxon>
        <taxon>Pseudomonadati</taxon>
        <taxon>Pseudomonadota</taxon>
        <taxon>Alphaproteobacteria</taxon>
        <taxon>Sphingomonadales</taxon>
        <taxon>Sphingomonadaceae</taxon>
        <taxon>Novosphingobium</taxon>
    </lineage>
</organism>
<accession>A0A7W6C4N8</accession>
<dbReference type="InterPro" id="IPR029069">
    <property type="entry name" value="HotDog_dom_sf"/>
</dbReference>
<proteinExistence type="predicted"/>
<evidence type="ECO:0000313" key="2">
    <source>
        <dbReference type="EMBL" id="MBB3940405.1"/>
    </source>
</evidence>
<dbReference type="Proteomes" id="UP000561459">
    <property type="component" value="Unassembled WGS sequence"/>
</dbReference>
<protein>
    <submittedName>
        <fullName evidence="2">Acyl-coenzyme A thioesterase PaaI-like protein</fullName>
    </submittedName>
</protein>
<gene>
    <name evidence="2" type="ORF">GGR39_002062</name>
</gene>
<dbReference type="AlphaFoldDB" id="A0A7W6C4N8"/>
<feature type="domain" description="Thioesterase" evidence="1">
    <location>
        <begin position="56"/>
        <end position="125"/>
    </location>
</feature>
<comment type="caution">
    <text evidence="2">The sequence shown here is derived from an EMBL/GenBank/DDBJ whole genome shotgun (WGS) entry which is preliminary data.</text>
</comment>
<dbReference type="EMBL" id="JACIDY010000004">
    <property type="protein sequence ID" value="MBB3940405.1"/>
    <property type="molecule type" value="Genomic_DNA"/>
</dbReference>
<dbReference type="Pfam" id="PF03061">
    <property type="entry name" value="4HBT"/>
    <property type="match status" value="1"/>
</dbReference>
<dbReference type="GO" id="GO:0016790">
    <property type="term" value="F:thiolester hydrolase activity"/>
    <property type="evidence" value="ECO:0007669"/>
    <property type="project" value="UniProtKB-ARBA"/>
</dbReference>
<evidence type="ECO:0000259" key="1">
    <source>
        <dbReference type="Pfam" id="PF03061"/>
    </source>
</evidence>
<name>A0A7W6C4N8_9SPHN</name>